<dbReference type="Pfam" id="PF22769">
    <property type="entry name" value="DCD"/>
    <property type="match status" value="1"/>
</dbReference>
<name>A0ABU1R276_9BACT</name>
<evidence type="ECO:0000256" key="2">
    <source>
        <dbReference type="ARBA" id="ARBA00023080"/>
    </source>
</evidence>
<dbReference type="NCBIfam" id="TIGR02274">
    <property type="entry name" value="dCTP_deam"/>
    <property type="match status" value="1"/>
</dbReference>
<evidence type="ECO:0000313" key="3">
    <source>
        <dbReference type="EMBL" id="MDR6807506.1"/>
    </source>
</evidence>
<keyword evidence="1 3" id="KW-0378">Hydrolase</keyword>
<proteinExistence type="predicted"/>
<accession>A0ABU1R276</accession>
<evidence type="ECO:0000256" key="1">
    <source>
        <dbReference type="ARBA" id="ARBA00022801"/>
    </source>
</evidence>
<dbReference type="EC" id="3.5.4.13" evidence="3"/>
<dbReference type="Proteomes" id="UP001264980">
    <property type="component" value="Unassembled WGS sequence"/>
</dbReference>
<evidence type="ECO:0000313" key="4">
    <source>
        <dbReference type="Proteomes" id="UP001264980"/>
    </source>
</evidence>
<dbReference type="InterPro" id="IPR036157">
    <property type="entry name" value="dUTPase-like_sf"/>
</dbReference>
<keyword evidence="4" id="KW-1185">Reference proteome</keyword>
<gene>
    <name evidence="3" type="ORF">J2W84_004560</name>
</gene>
<comment type="caution">
    <text evidence="3">The sequence shown here is derived from an EMBL/GenBank/DDBJ whole genome shotgun (WGS) entry which is preliminary data.</text>
</comment>
<reference evidence="3 4" key="1">
    <citation type="submission" date="2023-07" db="EMBL/GenBank/DDBJ databases">
        <title>Sorghum-associated microbial communities from plants grown in Nebraska, USA.</title>
        <authorList>
            <person name="Schachtman D."/>
        </authorList>
    </citation>
    <scope>NUCLEOTIDE SEQUENCE [LARGE SCALE GENOMIC DNA]</scope>
    <source>
        <strain evidence="3 4">BE57</strain>
    </source>
</reference>
<keyword evidence="2" id="KW-0546">Nucleotide metabolism</keyword>
<dbReference type="GO" id="GO:0008829">
    <property type="term" value="F:dCTP deaminase activity"/>
    <property type="evidence" value="ECO:0007669"/>
    <property type="project" value="UniProtKB-EC"/>
</dbReference>
<dbReference type="RefSeq" id="WP_309987957.1">
    <property type="nucleotide sequence ID" value="NZ_JAVDTI010000005.1"/>
</dbReference>
<dbReference type="InterPro" id="IPR011962">
    <property type="entry name" value="dCTP_deaminase"/>
</dbReference>
<dbReference type="CDD" id="cd07557">
    <property type="entry name" value="trimeric_dUTPase"/>
    <property type="match status" value="1"/>
</dbReference>
<dbReference type="InterPro" id="IPR033704">
    <property type="entry name" value="dUTPase_trimeric"/>
</dbReference>
<dbReference type="SUPFAM" id="SSF51283">
    <property type="entry name" value="dUTPase-like"/>
    <property type="match status" value="1"/>
</dbReference>
<dbReference type="Gene3D" id="2.70.40.10">
    <property type="match status" value="1"/>
</dbReference>
<dbReference type="PANTHER" id="PTHR42680:SF3">
    <property type="entry name" value="DCTP DEAMINASE"/>
    <property type="match status" value="1"/>
</dbReference>
<dbReference type="PANTHER" id="PTHR42680">
    <property type="entry name" value="DCTP DEAMINASE"/>
    <property type="match status" value="1"/>
</dbReference>
<sequence>MEEVGLMYEEAFNPGYGGGILSKVRIQQRLESNDLVIRPILEPEKQLNNTGFDFRLGYDFLVSVHGREAYMNASHNGESGYNVRGLKYHFQESRRQIGETFILHPSQTILATSLEYIRLPSDVMLMLFMRSSYSRLGLAVSTIVQPGYCGCISLELTNNNFTPINLTVGARLFQGVFQQVSESTDYYCAPRKYSCQVRPEASSALEDTDLKVLNDIWKDETHGGVAP</sequence>
<protein>
    <submittedName>
        <fullName evidence="3">dCTP deaminase</fullName>
        <ecNumber evidence="3">3.5.4.13</ecNumber>
    </submittedName>
</protein>
<organism evidence="3 4">
    <name type="scientific">Dyadobacter fermentans</name>
    <dbReference type="NCBI Taxonomy" id="94254"/>
    <lineage>
        <taxon>Bacteria</taxon>
        <taxon>Pseudomonadati</taxon>
        <taxon>Bacteroidota</taxon>
        <taxon>Cytophagia</taxon>
        <taxon>Cytophagales</taxon>
        <taxon>Spirosomataceae</taxon>
        <taxon>Dyadobacter</taxon>
    </lineage>
</organism>
<dbReference type="EMBL" id="JAVDTI010000005">
    <property type="protein sequence ID" value="MDR6807506.1"/>
    <property type="molecule type" value="Genomic_DNA"/>
</dbReference>